<gene>
    <name evidence="1" type="ORF">Nepgr_022847</name>
</gene>
<protein>
    <submittedName>
        <fullName evidence="1">Uncharacterized protein</fullName>
    </submittedName>
</protein>
<name>A0AAD3T086_NEPGR</name>
<accession>A0AAD3T086</accession>
<evidence type="ECO:0000313" key="1">
    <source>
        <dbReference type="EMBL" id="GMH21005.1"/>
    </source>
</evidence>
<organism evidence="1 2">
    <name type="scientific">Nepenthes gracilis</name>
    <name type="common">Slender pitcher plant</name>
    <dbReference type="NCBI Taxonomy" id="150966"/>
    <lineage>
        <taxon>Eukaryota</taxon>
        <taxon>Viridiplantae</taxon>
        <taxon>Streptophyta</taxon>
        <taxon>Embryophyta</taxon>
        <taxon>Tracheophyta</taxon>
        <taxon>Spermatophyta</taxon>
        <taxon>Magnoliopsida</taxon>
        <taxon>eudicotyledons</taxon>
        <taxon>Gunneridae</taxon>
        <taxon>Pentapetalae</taxon>
        <taxon>Caryophyllales</taxon>
        <taxon>Nepenthaceae</taxon>
        <taxon>Nepenthes</taxon>
    </lineage>
</organism>
<proteinExistence type="predicted"/>
<comment type="caution">
    <text evidence="1">The sequence shown here is derived from an EMBL/GenBank/DDBJ whole genome shotgun (WGS) entry which is preliminary data.</text>
</comment>
<keyword evidence="2" id="KW-1185">Reference proteome</keyword>
<sequence>MQVVSAEGYVTNHPRHFFVKRQIRARLAKADSPGDRANHPGHIKPTRTRLNGYTNLHVIRQIPLEAQPQAPANIGFIQHGVKKTNTSKIGTSNLSTISKKSSVPVPSALWTHRICYSRAEKAKGCSIRIPKIVTSVSTRQRISCHPYCARTYHRSSQRKPEINHVTTMLKSAWWTTI</sequence>
<dbReference type="Proteomes" id="UP001279734">
    <property type="component" value="Unassembled WGS sequence"/>
</dbReference>
<evidence type="ECO:0000313" key="2">
    <source>
        <dbReference type="Proteomes" id="UP001279734"/>
    </source>
</evidence>
<dbReference type="EMBL" id="BSYO01000022">
    <property type="protein sequence ID" value="GMH21005.1"/>
    <property type="molecule type" value="Genomic_DNA"/>
</dbReference>
<reference evidence="1" key="1">
    <citation type="submission" date="2023-05" db="EMBL/GenBank/DDBJ databases">
        <title>Nepenthes gracilis genome sequencing.</title>
        <authorList>
            <person name="Fukushima K."/>
        </authorList>
    </citation>
    <scope>NUCLEOTIDE SEQUENCE</scope>
    <source>
        <strain evidence="1">SING2019-196</strain>
    </source>
</reference>
<dbReference type="AlphaFoldDB" id="A0AAD3T086"/>